<feature type="region of interest" description="Disordered" evidence="1">
    <location>
        <begin position="143"/>
        <end position="308"/>
    </location>
</feature>
<keyword evidence="2" id="KW-0472">Membrane</keyword>
<feature type="transmembrane region" description="Helical" evidence="2">
    <location>
        <begin position="113"/>
        <end position="136"/>
    </location>
</feature>
<sequence length="308" mass="33238">MGRTVAIVWQASFSVLAAVLYFLFVLPRWWELTGATSPTLGTVLRIVAAVLIALAALPVLFTLLRTRKPEFGTPQLALTLRTWSIVGHVLAGVLIAGTAISEIWLSLDNVGQWLFGIYGAAAAVGLLGIAAFYLSFVAELPPPPPKPLKPKEPKQRRRGRKKGEPVEETADETAESAEETEEAEEAEVDEAAAEPEAEEGAAEPEAEAEEPETDSDAAEEEPAEPTSAEDVPITQETLEVAEPKKTRSWWRGKPSSKSTSEADAADAAPVRGAEKPSPVREGRPRSPRCHRVAVDQQTQIAGRPPRTR</sequence>
<evidence type="ECO:0000256" key="1">
    <source>
        <dbReference type="SAM" id="MobiDB-lite"/>
    </source>
</evidence>
<dbReference type="Pfam" id="PF26307">
    <property type="entry name" value="LUCA"/>
    <property type="match status" value="1"/>
</dbReference>
<keyword evidence="2" id="KW-1133">Transmembrane helix</keyword>
<organism evidence="3 4">
    <name type="scientific">Mycobacterium talmoniae</name>
    <dbReference type="NCBI Taxonomy" id="1858794"/>
    <lineage>
        <taxon>Bacteria</taxon>
        <taxon>Bacillati</taxon>
        <taxon>Actinomycetota</taxon>
        <taxon>Actinomycetes</taxon>
        <taxon>Mycobacteriales</taxon>
        <taxon>Mycobacteriaceae</taxon>
        <taxon>Mycobacterium</taxon>
    </lineage>
</organism>
<evidence type="ECO:0008006" key="5">
    <source>
        <dbReference type="Google" id="ProtNLM"/>
    </source>
</evidence>
<evidence type="ECO:0000313" key="3">
    <source>
        <dbReference type="EMBL" id="PQM49505.1"/>
    </source>
</evidence>
<comment type="caution">
    <text evidence="3">The sequence shown here is derived from an EMBL/GenBank/DDBJ whole genome shotgun (WGS) entry which is preliminary data.</text>
</comment>
<dbReference type="AlphaFoldDB" id="A0A2S8BS55"/>
<feature type="transmembrane region" description="Helical" evidence="2">
    <location>
        <begin position="85"/>
        <end position="107"/>
    </location>
</feature>
<dbReference type="InterPro" id="IPR058689">
    <property type="entry name" value="LUCA"/>
</dbReference>
<proteinExistence type="predicted"/>
<evidence type="ECO:0000256" key="2">
    <source>
        <dbReference type="SAM" id="Phobius"/>
    </source>
</evidence>
<feature type="compositionally biased region" description="Basic and acidic residues" evidence="1">
    <location>
        <begin position="272"/>
        <end position="284"/>
    </location>
</feature>
<gene>
    <name evidence="3" type="ORF">C1Y40_00269</name>
</gene>
<protein>
    <recommendedName>
        <fullName evidence="5">Transmembrane protein</fullName>
    </recommendedName>
</protein>
<feature type="compositionally biased region" description="Acidic residues" evidence="1">
    <location>
        <begin position="166"/>
        <end position="223"/>
    </location>
</feature>
<reference evidence="3 4" key="1">
    <citation type="journal article" date="2017" name="Int. J. Syst. Evol. Microbiol.">
        <title>Mycobacterium talmoniae sp. nov., a slowly growing mycobacterium isolated from human respiratory samples.</title>
        <authorList>
            <person name="Davidson R.M."/>
            <person name="DeGroote M.A."/>
            <person name="Marola J.L."/>
            <person name="Buss S."/>
            <person name="Jones V."/>
            <person name="McNeil M.R."/>
            <person name="Freifeld A.G."/>
            <person name="Elaine Epperson L."/>
            <person name="Hasan N.A."/>
            <person name="Jackson M."/>
            <person name="Iwen P.C."/>
            <person name="Salfinger M."/>
            <person name="Strong M."/>
        </authorList>
    </citation>
    <scope>NUCLEOTIDE SEQUENCE [LARGE SCALE GENOMIC DNA]</scope>
    <source>
        <strain evidence="3 4">ATCC BAA-2683</strain>
    </source>
</reference>
<evidence type="ECO:0000313" key="4">
    <source>
        <dbReference type="Proteomes" id="UP000238296"/>
    </source>
</evidence>
<name>A0A2S8BS55_9MYCO</name>
<dbReference type="Proteomes" id="UP000238296">
    <property type="component" value="Unassembled WGS sequence"/>
</dbReference>
<accession>A0A2S8BS55</accession>
<feature type="transmembrane region" description="Helical" evidence="2">
    <location>
        <begin position="42"/>
        <end position="64"/>
    </location>
</feature>
<dbReference type="EMBL" id="PPEA01000043">
    <property type="protein sequence ID" value="PQM49505.1"/>
    <property type="molecule type" value="Genomic_DNA"/>
</dbReference>
<feature type="transmembrane region" description="Helical" evidence="2">
    <location>
        <begin position="7"/>
        <end position="30"/>
    </location>
</feature>
<keyword evidence="2" id="KW-0812">Transmembrane</keyword>